<dbReference type="EMBL" id="KZ679265">
    <property type="protein sequence ID" value="PTB38731.1"/>
    <property type="molecule type" value="Genomic_DNA"/>
</dbReference>
<organism evidence="2 3">
    <name type="scientific">Trichoderma asperellum (strain ATCC 204424 / CBS 433.97 / NBRC 101777)</name>
    <dbReference type="NCBI Taxonomy" id="1042311"/>
    <lineage>
        <taxon>Eukaryota</taxon>
        <taxon>Fungi</taxon>
        <taxon>Dikarya</taxon>
        <taxon>Ascomycota</taxon>
        <taxon>Pezizomycotina</taxon>
        <taxon>Sordariomycetes</taxon>
        <taxon>Hypocreomycetidae</taxon>
        <taxon>Hypocreales</taxon>
        <taxon>Hypocreaceae</taxon>
        <taxon>Trichoderma</taxon>
    </lineage>
</organism>
<reference evidence="2 3" key="1">
    <citation type="submission" date="2016-07" db="EMBL/GenBank/DDBJ databases">
        <title>Multiple horizontal gene transfer events from other fungi enriched the ability of initially mycotrophic Trichoderma (Ascomycota) to feed on dead plant biomass.</title>
        <authorList>
            <consortium name="DOE Joint Genome Institute"/>
            <person name="Aerts A."/>
            <person name="Atanasova L."/>
            <person name="Chenthamara K."/>
            <person name="Zhang J."/>
            <person name="Grujic M."/>
            <person name="Henrissat B."/>
            <person name="Kuo A."/>
            <person name="Salamov A."/>
            <person name="Lipzen A."/>
            <person name="Labutti K."/>
            <person name="Barry K."/>
            <person name="Miao Y."/>
            <person name="Rahimi M.J."/>
            <person name="Shen Q."/>
            <person name="Grigoriev I.V."/>
            <person name="Kubicek C.P."/>
            <person name="Druzhinina I.S."/>
        </authorList>
    </citation>
    <scope>NUCLEOTIDE SEQUENCE [LARGE SCALE GENOMIC DNA]</scope>
    <source>
        <strain evidence="2 3">CBS 433.97</strain>
    </source>
</reference>
<feature type="signal peptide" evidence="1">
    <location>
        <begin position="1"/>
        <end position="23"/>
    </location>
</feature>
<evidence type="ECO:0000256" key="1">
    <source>
        <dbReference type="SAM" id="SignalP"/>
    </source>
</evidence>
<accession>A0A2T3Z1P1</accession>
<dbReference type="AlphaFoldDB" id="A0A2T3Z1P1"/>
<dbReference type="Proteomes" id="UP000240493">
    <property type="component" value="Unassembled WGS sequence"/>
</dbReference>
<evidence type="ECO:0000313" key="2">
    <source>
        <dbReference type="EMBL" id="PTB38731.1"/>
    </source>
</evidence>
<proteinExistence type="predicted"/>
<feature type="chain" id="PRO_5015647576" evidence="1">
    <location>
        <begin position="24"/>
        <end position="98"/>
    </location>
</feature>
<keyword evidence="3" id="KW-1185">Reference proteome</keyword>
<evidence type="ECO:0000313" key="3">
    <source>
        <dbReference type="Proteomes" id="UP000240493"/>
    </source>
</evidence>
<sequence>MSPALFNPFASALLAARILLTHLSPFETNTKIIVAATERLTSDRDLPLTITDIYLPHGKQSSCPGGSSHSGPTVVRHPLVILHHYLSSHHFTSYRLPQ</sequence>
<keyword evidence="1" id="KW-0732">Signal</keyword>
<name>A0A2T3Z1P1_TRIA4</name>
<protein>
    <submittedName>
        <fullName evidence="2">Uncharacterized protein</fullName>
    </submittedName>
</protein>
<gene>
    <name evidence="2" type="ORF">M441DRAFT_237644</name>
</gene>